<sequence length="548" mass="60194">MARTPRPPFLDPDPERNLPRPGQDWPSLVEERAQRLRGAQARLAPNAEPLRWRHELAQALSSDPGHRRQFLADAVRLAGGAAGLALASTAPALRAATAPRIAIVGAGLAGLTAAYRIHRLTGWVPTVFDAAERVGGRVRTRRGLAGGHSSEAGAGAIDSRAQAVLALAREVGLWPMVDTWVRLPRGGYLYDFLGEFHQPAALERRVSEDGAAAYRLWKQGIGFLPQWDRSNALTRRLDEMTVAEFLPQHSRYPDDPVLMAYQRASMAPSYGGTIDQMSALVYLLQYADIWGRGAWNERWMIPGGMDTLTSTLQDRLPPGTVRLGMHLKAVKQRPDGTVRLSLDAGGHSTDLRFDKVVIALPPPVLNQIDLRQAGFDDRMMRMIRSQRLGGNSKLNFQFERNVWAAQGRSGDAISDTATGWSWQENFQARAPVNHICFNNLEYPGAPAHGQAPEAVRRDTLAAIDRLYPGASREVIARHCYLDHWPADPLAMGSYGYYSPGAFTDYGGYEQVAQGAVHFAGEHTAPYIDRGYMNGAVISGERAAREIAA</sequence>
<dbReference type="Proteomes" id="UP000678374">
    <property type="component" value="Unassembled WGS sequence"/>
</dbReference>
<dbReference type="AlphaFoldDB" id="A0A940YYD5"/>
<comment type="caution">
    <text evidence="6">The sequence shown here is derived from an EMBL/GenBank/DDBJ whole genome shotgun (WGS) entry which is preliminary data.</text>
</comment>
<dbReference type="EMBL" id="JAGQDE010000028">
    <property type="protein sequence ID" value="MBQ0961420.1"/>
    <property type="molecule type" value="Genomic_DNA"/>
</dbReference>
<organism evidence="6 7">
    <name type="scientific">Ideonella aquatica</name>
    <dbReference type="NCBI Taxonomy" id="2824119"/>
    <lineage>
        <taxon>Bacteria</taxon>
        <taxon>Pseudomonadati</taxon>
        <taxon>Pseudomonadota</taxon>
        <taxon>Betaproteobacteria</taxon>
        <taxon>Burkholderiales</taxon>
        <taxon>Sphaerotilaceae</taxon>
        <taxon>Ideonella</taxon>
    </lineage>
</organism>
<dbReference type="InterPro" id="IPR001613">
    <property type="entry name" value="Flavin_amine_oxidase"/>
</dbReference>
<evidence type="ECO:0000256" key="3">
    <source>
        <dbReference type="ARBA" id="ARBA00023002"/>
    </source>
</evidence>
<evidence type="ECO:0000256" key="2">
    <source>
        <dbReference type="ARBA" id="ARBA00005995"/>
    </source>
</evidence>
<dbReference type="Gene3D" id="3.90.660.10">
    <property type="match status" value="1"/>
</dbReference>
<dbReference type="PANTHER" id="PTHR43563:SF1">
    <property type="entry name" value="AMINE OXIDASE [FLAVIN-CONTAINING] B"/>
    <property type="match status" value="1"/>
</dbReference>
<evidence type="ECO:0000256" key="4">
    <source>
        <dbReference type="SAM" id="MobiDB-lite"/>
    </source>
</evidence>
<dbReference type="PANTHER" id="PTHR43563">
    <property type="entry name" value="AMINE OXIDASE"/>
    <property type="match status" value="1"/>
</dbReference>
<feature type="compositionally biased region" description="Pro residues" evidence="4">
    <location>
        <begin position="1"/>
        <end position="11"/>
    </location>
</feature>
<evidence type="ECO:0000313" key="6">
    <source>
        <dbReference type="EMBL" id="MBQ0961420.1"/>
    </source>
</evidence>
<dbReference type="Gene3D" id="1.10.405.10">
    <property type="entry name" value="Guanine Nucleotide Dissociation Inhibitor, domain 1"/>
    <property type="match status" value="1"/>
</dbReference>
<dbReference type="InterPro" id="IPR050703">
    <property type="entry name" value="Flavin_MAO"/>
</dbReference>
<comment type="similarity">
    <text evidence="2">Belongs to the flavin monoamine oxidase family.</text>
</comment>
<name>A0A940YYD5_9BURK</name>
<feature type="region of interest" description="Disordered" evidence="4">
    <location>
        <begin position="1"/>
        <end position="25"/>
    </location>
</feature>
<keyword evidence="7" id="KW-1185">Reference proteome</keyword>
<dbReference type="PRINTS" id="PR00757">
    <property type="entry name" value="AMINEOXDASEF"/>
</dbReference>
<accession>A0A940YYD5</accession>
<dbReference type="RefSeq" id="WP_210804101.1">
    <property type="nucleotide sequence ID" value="NZ_JAGQDE010000028.1"/>
</dbReference>
<reference evidence="6" key="1">
    <citation type="submission" date="2021-04" db="EMBL/GenBank/DDBJ databases">
        <title>The genome sequence of Ideonella sp. 4Y11.</title>
        <authorList>
            <person name="Liu Y."/>
        </authorList>
    </citation>
    <scope>NUCLEOTIDE SEQUENCE</scope>
    <source>
        <strain evidence="6">4Y11</strain>
    </source>
</reference>
<dbReference type="InterPro" id="IPR002937">
    <property type="entry name" value="Amino_oxidase"/>
</dbReference>
<dbReference type="Pfam" id="PF01593">
    <property type="entry name" value="Amino_oxidase"/>
    <property type="match status" value="1"/>
</dbReference>
<keyword evidence="3" id="KW-0560">Oxidoreductase</keyword>
<dbReference type="Gene3D" id="3.50.50.60">
    <property type="entry name" value="FAD/NAD(P)-binding domain"/>
    <property type="match status" value="1"/>
</dbReference>
<evidence type="ECO:0000256" key="1">
    <source>
        <dbReference type="ARBA" id="ARBA00001974"/>
    </source>
</evidence>
<evidence type="ECO:0000313" key="7">
    <source>
        <dbReference type="Proteomes" id="UP000678374"/>
    </source>
</evidence>
<feature type="domain" description="Amine oxidase" evidence="5">
    <location>
        <begin position="108"/>
        <end position="546"/>
    </location>
</feature>
<comment type="cofactor">
    <cofactor evidence="1">
        <name>FAD</name>
        <dbReference type="ChEBI" id="CHEBI:57692"/>
    </cofactor>
</comment>
<protein>
    <submittedName>
        <fullName evidence="6">FAD-dependent oxidoreductase</fullName>
    </submittedName>
</protein>
<dbReference type="SUPFAM" id="SSF54373">
    <property type="entry name" value="FAD-linked reductases, C-terminal domain"/>
    <property type="match status" value="1"/>
</dbReference>
<dbReference type="InterPro" id="IPR036188">
    <property type="entry name" value="FAD/NAD-bd_sf"/>
</dbReference>
<proteinExistence type="inferred from homology"/>
<dbReference type="GO" id="GO:0016491">
    <property type="term" value="F:oxidoreductase activity"/>
    <property type="evidence" value="ECO:0007669"/>
    <property type="project" value="UniProtKB-KW"/>
</dbReference>
<evidence type="ECO:0000259" key="5">
    <source>
        <dbReference type="Pfam" id="PF01593"/>
    </source>
</evidence>
<gene>
    <name evidence="6" type="ORF">KAK06_20860</name>
</gene>
<dbReference type="SUPFAM" id="SSF51905">
    <property type="entry name" value="FAD/NAD(P)-binding domain"/>
    <property type="match status" value="1"/>
</dbReference>